<protein>
    <submittedName>
        <fullName evidence="1">BH0509 family protein</fullName>
    </submittedName>
</protein>
<proteinExistence type="predicted"/>
<reference evidence="1 2" key="1">
    <citation type="submission" date="2023-03" db="EMBL/GenBank/DDBJ databases">
        <title>Bacillus Genome Sequencing.</title>
        <authorList>
            <person name="Dunlap C."/>
        </authorList>
    </citation>
    <scope>NUCLEOTIDE SEQUENCE [LARGE SCALE GENOMIC DNA]</scope>
    <source>
        <strain evidence="1 2">NRS-38</strain>
    </source>
</reference>
<organism evidence="1 2">
    <name type="scientific">Anoxybacteroides rupiense</name>
    <dbReference type="NCBI Taxonomy" id="311460"/>
    <lineage>
        <taxon>Bacteria</taxon>
        <taxon>Bacillati</taxon>
        <taxon>Bacillota</taxon>
        <taxon>Bacilli</taxon>
        <taxon>Bacillales</taxon>
        <taxon>Anoxybacillaceae</taxon>
        <taxon>Anoxybacteroides</taxon>
    </lineage>
</organism>
<sequence>MTQQEREHLIEWLSVWTNYNRDYFKNWSDEQLISFYNEQMEKWSS</sequence>
<name>A0ABD5IRM0_9BACL</name>
<gene>
    <name evidence="1" type="ORF">P9850_01890</name>
</gene>
<comment type="caution">
    <text evidence="1">The sequence shown here is derived from an EMBL/GenBank/DDBJ whole genome shotgun (WGS) entry which is preliminary data.</text>
</comment>
<dbReference type="InterPro" id="IPR049615">
    <property type="entry name" value="BH0509-like"/>
</dbReference>
<accession>A0ABD5IRM0</accession>
<dbReference type="RefSeq" id="WP_328216776.1">
    <property type="nucleotide sequence ID" value="NZ_JARTLI010000002.1"/>
</dbReference>
<dbReference type="AlphaFoldDB" id="A0ABD5IRM0"/>
<dbReference type="EMBL" id="JARTLI010000002">
    <property type="protein sequence ID" value="MED5050621.1"/>
    <property type="molecule type" value="Genomic_DNA"/>
</dbReference>
<dbReference type="NCBIfam" id="NF033562">
    <property type="entry name" value="BH0509_fam"/>
    <property type="match status" value="1"/>
</dbReference>
<evidence type="ECO:0000313" key="1">
    <source>
        <dbReference type="EMBL" id="MED5050621.1"/>
    </source>
</evidence>
<evidence type="ECO:0000313" key="2">
    <source>
        <dbReference type="Proteomes" id="UP001339962"/>
    </source>
</evidence>
<dbReference type="Proteomes" id="UP001339962">
    <property type="component" value="Unassembled WGS sequence"/>
</dbReference>